<dbReference type="PANTHER" id="PTHR43861:SF3">
    <property type="entry name" value="PUTATIVE (AFU_ORTHOLOGUE AFUA_2G14390)-RELATED"/>
    <property type="match status" value="1"/>
</dbReference>
<accession>A0ABS9BEN2</accession>
<proteinExistence type="predicted"/>
<dbReference type="Proteomes" id="UP001200145">
    <property type="component" value="Unassembled WGS sequence"/>
</dbReference>
<name>A0ABS9BEN2_9BACT</name>
<feature type="domain" description="Methyltransferase" evidence="2">
    <location>
        <begin position="41"/>
        <end position="128"/>
    </location>
</feature>
<evidence type="ECO:0000313" key="3">
    <source>
        <dbReference type="EMBL" id="MCF1713770.1"/>
    </source>
</evidence>
<keyword evidence="1" id="KW-0808">Transferase</keyword>
<keyword evidence="3" id="KW-0489">Methyltransferase</keyword>
<dbReference type="Pfam" id="PF13649">
    <property type="entry name" value="Methyltransf_25"/>
    <property type="match status" value="1"/>
</dbReference>
<dbReference type="CDD" id="cd02440">
    <property type="entry name" value="AdoMet_MTases"/>
    <property type="match status" value="1"/>
</dbReference>
<reference evidence="3 4" key="1">
    <citation type="submission" date="2022-01" db="EMBL/GenBank/DDBJ databases">
        <title>Flavihumibacter sp. nov., isolated from sediment of a river.</title>
        <authorList>
            <person name="Liu H."/>
        </authorList>
    </citation>
    <scope>NUCLEOTIDE SEQUENCE [LARGE SCALE GENOMIC DNA]</scope>
    <source>
        <strain evidence="3 4">RY-1</strain>
    </source>
</reference>
<dbReference type="PANTHER" id="PTHR43861">
    <property type="entry name" value="TRANS-ACONITATE 2-METHYLTRANSFERASE-RELATED"/>
    <property type="match status" value="1"/>
</dbReference>
<comment type="caution">
    <text evidence="3">The sequence shown here is derived from an EMBL/GenBank/DDBJ whole genome shotgun (WGS) entry which is preliminary data.</text>
</comment>
<evidence type="ECO:0000256" key="1">
    <source>
        <dbReference type="ARBA" id="ARBA00022679"/>
    </source>
</evidence>
<dbReference type="SUPFAM" id="SSF53335">
    <property type="entry name" value="S-adenosyl-L-methionine-dependent methyltransferases"/>
    <property type="match status" value="1"/>
</dbReference>
<dbReference type="InterPro" id="IPR041698">
    <property type="entry name" value="Methyltransf_25"/>
</dbReference>
<gene>
    <name evidence="3" type="ORF">L0U88_03900</name>
</gene>
<dbReference type="GO" id="GO:0032259">
    <property type="term" value="P:methylation"/>
    <property type="evidence" value="ECO:0007669"/>
    <property type="project" value="UniProtKB-KW"/>
</dbReference>
<evidence type="ECO:0000259" key="2">
    <source>
        <dbReference type="Pfam" id="PF13649"/>
    </source>
</evidence>
<dbReference type="EMBL" id="JAKEVY010000001">
    <property type="protein sequence ID" value="MCF1713770.1"/>
    <property type="molecule type" value="Genomic_DNA"/>
</dbReference>
<organism evidence="3 4">
    <name type="scientific">Flavihumibacter fluminis</name>
    <dbReference type="NCBI Taxonomy" id="2909236"/>
    <lineage>
        <taxon>Bacteria</taxon>
        <taxon>Pseudomonadati</taxon>
        <taxon>Bacteroidota</taxon>
        <taxon>Chitinophagia</taxon>
        <taxon>Chitinophagales</taxon>
        <taxon>Chitinophagaceae</taxon>
        <taxon>Flavihumibacter</taxon>
    </lineage>
</organism>
<dbReference type="Gene3D" id="3.40.50.150">
    <property type="entry name" value="Vaccinia Virus protein VP39"/>
    <property type="match status" value="1"/>
</dbReference>
<evidence type="ECO:0000313" key="4">
    <source>
        <dbReference type="Proteomes" id="UP001200145"/>
    </source>
</evidence>
<dbReference type="RefSeq" id="WP_234864298.1">
    <property type="nucleotide sequence ID" value="NZ_JAKEVY010000001.1"/>
</dbReference>
<dbReference type="InterPro" id="IPR029063">
    <property type="entry name" value="SAM-dependent_MTases_sf"/>
</dbReference>
<dbReference type="GO" id="GO:0008168">
    <property type="term" value="F:methyltransferase activity"/>
    <property type="evidence" value="ECO:0007669"/>
    <property type="project" value="UniProtKB-KW"/>
</dbReference>
<keyword evidence="4" id="KW-1185">Reference proteome</keyword>
<protein>
    <submittedName>
        <fullName evidence="3">Class I SAM-dependent methyltransferase</fullName>
    </submittedName>
</protein>
<sequence>MAKEFWDQRYAANESVYGSEPNAFFKQFIDNHKPGTVLLPAEGEGRNALYAAKKGWTVHAFDYSEVAREKALKAAGEQGLKIVYWNQSIEDFRANQQYDLVASIYVHLPAALRKQYHQELIKSIRPGGYLLLEAFAKEQIEYSSGGPKDPALLYDAPTLCNDFAFLHVLSCQQKDLHLNEGPFHSGEAAVLRLTVQKI</sequence>